<name>A0A1L9REF1_ASPWE</name>
<feature type="transmembrane region" description="Helical" evidence="8">
    <location>
        <begin position="705"/>
        <end position="722"/>
    </location>
</feature>
<dbReference type="InterPro" id="IPR010619">
    <property type="entry name" value="ThrE-like_N"/>
</dbReference>
<keyword evidence="6" id="KW-0175">Coiled coil</keyword>
<evidence type="ECO:0000256" key="3">
    <source>
        <dbReference type="ARBA" id="ARBA00022989"/>
    </source>
</evidence>
<keyword evidence="2 8" id="KW-0812">Transmembrane</keyword>
<feature type="compositionally biased region" description="Polar residues" evidence="7">
    <location>
        <begin position="50"/>
        <end position="78"/>
    </location>
</feature>
<evidence type="ECO:0000256" key="8">
    <source>
        <dbReference type="SAM" id="Phobius"/>
    </source>
</evidence>
<dbReference type="InterPro" id="IPR024528">
    <property type="entry name" value="ThrE_2"/>
</dbReference>
<dbReference type="PANTHER" id="PTHR31082">
    <property type="entry name" value="PHEROMONE-REGULATED MEMBRANE PROTEIN 10"/>
    <property type="match status" value="1"/>
</dbReference>
<gene>
    <name evidence="11" type="ORF">ASPWEDRAFT_744460</name>
</gene>
<evidence type="ECO:0000256" key="1">
    <source>
        <dbReference type="ARBA" id="ARBA00004141"/>
    </source>
</evidence>
<feature type="compositionally biased region" description="Basic and acidic residues" evidence="7">
    <location>
        <begin position="248"/>
        <end position="257"/>
    </location>
</feature>
<dbReference type="PANTHER" id="PTHR31082:SF10">
    <property type="entry name" value="DUF1212 DOMAIN MEMBRANE PROTEIN (AFU_ORTHOLOGUE AFUA_3G01440)"/>
    <property type="match status" value="1"/>
</dbReference>
<dbReference type="GeneID" id="63755318"/>
<evidence type="ECO:0000256" key="4">
    <source>
        <dbReference type="ARBA" id="ARBA00023136"/>
    </source>
</evidence>
<evidence type="ECO:0000313" key="11">
    <source>
        <dbReference type="EMBL" id="OJJ33285.1"/>
    </source>
</evidence>
<comment type="similarity">
    <text evidence="5">Belongs to the ThrE exporter (TC 2.A.79) family.</text>
</comment>
<feature type="transmembrane region" description="Helical" evidence="8">
    <location>
        <begin position="563"/>
        <end position="584"/>
    </location>
</feature>
<dbReference type="Proteomes" id="UP000184383">
    <property type="component" value="Unassembled WGS sequence"/>
</dbReference>
<dbReference type="GO" id="GO:0016020">
    <property type="term" value="C:membrane"/>
    <property type="evidence" value="ECO:0007669"/>
    <property type="project" value="UniProtKB-SubCell"/>
</dbReference>
<feature type="region of interest" description="Disordered" evidence="7">
    <location>
        <begin position="205"/>
        <end position="286"/>
    </location>
</feature>
<sequence length="850" mass="92394">MGLQKVLIEDLHAHIAKVLLLKKSVKFPSCLTPLFLSTASFGDNQHDSESSAITYRSTPEQDTQNGHETQDQDPNVGTDTPHPSPQRVRFQSASDIRYNAPPSEDAENKHSERETAQQQGQPHRPSEPYLHEGADIADAPLRERTQVQEEDQTHEQQAQEAQEAVEATEKVVKTSKAKFQAAGYTFVGKARSLAARLGRPEAAGDDFHPGVYHPEWASGGQVPLGDMTDNKHKTDEEKRKHQATSGSEAHRLVREVTQDQTSHRRRARGKPYPRQGTDVRDGGDLGIDSGLRYRAGGGGILSQLMKLNNSQQQHSGASSSQPSTLGTPSGNGRQGEKPRWYNKTPDSSPTIPSLNGGAGLSGASTPVSSDILTAASKRRSKQSKNNTRLEDEIRVTVHIAEIIARQRYIMQLCKALMRFGAPTHRLEEYMQMTAKVLEVDSQFLYLPGCMIMSFDDASTRTTEFKLVRTAQGVDLGRLASTHSVYKNVVHDVIGVEEAIQELEDIMKQKPRFNKIIIVLTYGLATAMVGPFAFDARPIDLPIIFINGCFLGLLQHVLAPHSVLYSNVFEVTASVLTSFLARAFGSIPHGVIDGKRNYLFCFSAMAQSSIALILPGFLVLCSSLELQSHQMIAGSIRMVYAIIYALFLGYGITVGTTIYGLIDPNASSEITCPRTGSFKNPYVARFPFVVAYASCLAVVNQGKWKQAPAMVFIALAGYVANYFSTKRLGSNSQVANTVGAFTIGVMGNLYSRIWHGHAATAILPAIFVLVPSGLAASGSLISGVESANEIRTNVTQHGGGTQPGAGLAQRSSVFNLGFGMIQVAIGITVGLFLAALVVYPYGKRRSGLFSF</sequence>
<evidence type="ECO:0000256" key="5">
    <source>
        <dbReference type="ARBA" id="ARBA00034125"/>
    </source>
</evidence>
<evidence type="ECO:0000313" key="12">
    <source>
        <dbReference type="Proteomes" id="UP000184383"/>
    </source>
</evidence>
<dbReference type="Pfam" id="PF12821">
    <property type="entry name" value="ThrE_2"/>
    <property type="match status" value="1"/>
</dbReference>
<dbReference type="RefSeq" id="XP_040686962.1">
    <property type="nucleotide sequence ID" value="XM_040839470.1"/>
</dbReference>
<accession>A0A1L9REF1</accession>
<feature type="transmembrane region" description="Helical" evidence="8">
    <location>
        <begin position="515"/>
        <end position="533"/>
    </location>
</feature>
<dbReference type="VEuPathDB" id="FungiDB:ASPWEDRAFT_744460"/>
<dbReference type="InterPro" id="IPR051361">
    <property type="entry name" value="ThrE/Ser_Exporter"/>
</dbReference>
<evidence type="ECO:0008006" key="13">
    <source>
        <dbReference type="Google" id="ProtNLM"/>
    </source>
</evidence>
<proteinExistence type="inferred from homology"/>
<feature type="domain" description="Threonine/serine exporter-like N-terminal" evidence="9">
    <location>
        <begin position="407"/>
        <end position="657"/>
    </location>
</feature>
<dbReference type="EMBL" id="KV878214">
    <property type="protein sequence ID" value="OJJ33285.1"/>
    <property type="molecule type" value="Genomic_DNA"/>
</dbReference>
<feature type="coiled-coil region" evidence="6">
    <location>
        <begin position="144"/>
        <end position="178"/>
    </location>
</feature>
<feature type="transmembrane region" description="Helical" evidence="8">
    <location>
        <begin position="596"/>
        <end position="617"/>
    </location>
</feature>
<dbReference type="AlphaFoldDB" id="A0A1L9REF1"/>
<reference evidence="12" key="1">
    <citation type="journal article" date="2017" name="Genome Biol.">
        <title>Comparative genomics reveals high biological diversity and specific adaptations in the industrially and medically important fungal genus Aspergillus.</title>
        <authorList>
            <person name="de Vries R.P."/>
            <person name="Riley R."/>
            <person name="Wiebenga A."/>
            <person name="Aguilar-Osorio G."/>
            <person name="Amillis S."/>
            <person name="Uchima C.A."/>
            <person name="Anderluh G."/>
            <person name="Asadollahi M."/>
            <person name="Askin M."/>
            <person name="Barry K."/>
            <person name="Battaglia E."/>
            <person name="Bayram O."/>
            <person name="Benocci T."/>
            <person name="Braus-Stromeyer S.A."/>
            <person name="Caldana C."/>
            <person name="Canovas D."/>
            <person name="Cerqueira G.C."/>
            <person name="Chen F."/>
            <person name="Chen W."/>
            <person name="Choi C."/>
            <person name="Clum A."/>
            <person name="Dos Santos R.A."/>
            <person name="Damasio A.R."/>
            <person name="Diallinas G."/>
            <person name="Emri T."/>
            <person name="Fekete E."/>
            <person name="Flipphi M."/>
            <person name="Freyberg S."/>
            <person name="Gallo A."/>
            <person name="Gournas C."/>
            <person name="Habgood R."/>
            <person name="Hainaut M."/>
            <person name="Harispe M.L."/>
            <person name="Henrissat B."/>
            <person name="Hilden K.S."/>
            <person name="Hope R."/>
            <person name="Hossain A."/>
            <person name="Karabika E."/>
            <person name="Karaffa L."/>
            <person name="Karanyi Z."/>
            <person name="Krasevec N."/>
            <person name="Kuo A."/>
            <person name="Kusch H."/>
            <person name="LaButti K."/>
            <person name="Lagendijk E.L."/>
            <person name="Lapidus A."/>
            <person name="Levasseur A."/>
            <person name="Lindquist E."/>
            <person name="Lipzen A."/>
            <person name="Logrieco A.F."/>
            <person name="MacCabe A."/>
            <person name="Maekelae M.R."/>
            <person name="Malavazi I."/>
            <person name="Melin P."/>
            <person name="Meyer V."/>
            <person name="Mielnichuk N."/>
            <person name="Miskei M."/>
            <person name="Molnar A.P."/>
            <person name="Mule G."/>
            <person name="Ngan C.Y."/>
            <person name="Orejas M."/>
            <person name="Orosz E."/>
            <person name="Ouedraogo J.P."/>
            <person name="Overkamp K.M."/>
            <person name="Park H.-S."/>
            <person name="Perrone G."/>
            <person name="Piumi F."/>
            <person name="Punt P.J."/>
            <person name="Ram A.F."/>
            <person name="Ramon A."/>
            <person name="Rauscher S."/>
            <person name="Record E."/>
            <person name="Riano-Pachon D.M."/>
            <person name="Robert V."/>
            <person name="Roehrig J."/>
            <person name="Ruller R."/>
            <person name="Salamov A."/>
            <person name="Salih N.S."/>
            <person name="Samson R.A."/>
            <person name="Sandor E."/>
            <person name="Sanguinetti M."/>
            <person name="Schuetze T."/>
            <person name="Sepcic K."/>
            <person name="Shelest E."/>
            <person name="Sherlock G."/>
            <person name="Sophianopoulou V."/>
            <person name="Squina F.M."/>
            <person name="Sun H."/>
            <person name="Susca A."/>
            <person name="Todd R.B."/>
            <person name="Tsang A."/>
            <person name="Unkles S.E."/>
            <person name="van de Wiele N."/>
            <person name="van Rossen-Uffink D."/>
            <person name="Oliveira J.V."/>
            <person name="Vesth T.C."/>
            <person name="Visser J."/>
            <person name="Yu J.-H."/>
            <person name="Zhou M."/>
            <person name="Andersen M.R."/>
            <person name="Archer D.B."/>
            <person name="Baker S.E."/>
            <person name="Benoit I."/>
            <person name="Brakhage A.A."/>
            <person name="Braus G.H."/>
            <person name="Fischer R."/>
            <person name="Frisvad J.C."/>
            <person name="Goldman G.H."/>
            <person name="Houbraken J."/>
            <person name="Oakley B."/>
            <person name="Pocsi I."/>
            <person name="Scazzocchio C."/>
            <person name="Seiboth B."/>
            <person name="vanKuyk P.A."/>
            <person name="Wortman J."/>
            <person name="Dyer P.S."/>
            <person name="Grigoriev I.V."/>
        </authorList>
    </citation>
    <scope>NUCLEOTIDE SEQUENCE [LARGE SCALE GENOMIC DNA]</scope>
    <source>
        <strain evidence="12">DTO 134E9</strain>
    </source>
</reference>
<keyword evidence="3 8" id="KW-1133">Transmembrane helix</keyword>
<evidence type="ECO:0000256" key="2">
    <source>
        <dbReference type="ARBA" id="ARBA00022692"/>
    </source>
</evidence>
<organism evidence="11 12">
    <name type="scientific">Aspergillus wentii DTO 134E9</name>
    <dbReference type="NCBI Taxonomy" id="1073089"/>
    <lineage>
        <taxon>Eukaryota</taxon>
        <taxon>Fungi</taxon>
        <taxon>Dikarya</taxon>
        <taxon>Ascomycota</taxon>
        <taxon>Pezizomycotina</taxon>
        <taxon>Eurotiomycetes</taxon>
        <taxon>Eurotiomycetidae</taxon>
        <taxon>Eurotiales</taxon>
        <taxon>Aspergillaceae</taxon>
        <taxon>Aspergillus</taxon>
        <taxon>Aspergillus subgen. Cremei</taxon>
    </lineage>
</organism>
<feature type="transmembrane region" description="Helical" evidence="8">
    <location>
        <begin position="637"/>
        <end position="661"/>
    </location>
</feature>
<evidence type="ECO:0000259" key="9">
    <source>
        <dbReference type="Pfam" id="PF06738"/>
    </source>
</evidence>
<feature type="region of interest" description="Disordered" evidence="7">
    <location>
        <begin position="308"/>
        <end position="362"/>
    </location>
</feature>
<evidence type="ECO:0000256" key="7">
    <source>
        <dbReference type="SAM" id="MobiDB-lite"/>
    </source>
</evidence>
<feature type="compositionally biased region" description="Basic and acidic residues" evidence="7">
    <location>
        <begin position="228"/>
        <end position="239"/>
    </location>
</feature>
<keyword evidence="4 8" id="KW-0472">Membrane</keyword>
<feature type="transmembrane region" description="Helical" evidence="8">
    <location>
        <begin position="681"/>
        <end position="699"/>
    </location>
</feature>
<keyword evidence="12" id="KW-1185">Reference proteome</keyword>
<evidence type="ECO:0000259" key="10">
    <source>
        <dbReference type="Pfam" id="PF12821"/>
    </source>
</evidence>
<comment type="subcellular location">
    <subcellularLocation>
        <location evidence="1">Membrane</location>
        <topology evidence="1">Multi-pass membrane protein</topology>
    </subcellularLocation>
</comment>
<feature type="region of interest" description="Disordered" evidence="7">
    <location>
        <begin position="38"/>
        <end position="131"/>
    </location>
</feature>
<evidence type="ECO:0000256" key="6">
    <source>
        <dbReference type="SAM" id="Coils"/>
    </source>
</evidence>
<feature type="transmembrane region" description="Helical" evidence="8">
    <location>
        <begin position="760"/>
        <end position="780"/>
    </location>
</feature>
<feature type="transmembrane region" description="Helical" evidence="8">
    <location>
        <begin position="819"/>
        <end position="840"/>
    </location>
</feature>
<dbReference type="GO" id="GO:0022857">
    <property type="term" value="F:transmembrane transporter activity"/>
    <property type="evidence" value="ECO:0007669"/>
    <property type="project" value="InterPro"/>
</dbReference>
<feature type="compositionally biased region" description="Low complexity" evidence="7">
    <location>
        <begin position="310"/>
        <end position="323"/>
    </location>
</feature>
<feature type="transmembrane region" description="Helical" evidence="8">
    <location>
        <begin position="540"/>
        <end position="557"/>
    </location>
</feature>
<feature type="domain" description="Threonine/Serine exporter ThrE" evidence="10">
    <location>
        <begin position="692"/>
        <end position="835"/>
    </location>
</feature>
<feature type="compositionally biased region" description="Basic and acidic residues" evidence="7">
    <location>
        <begin position="106"/>
        <end position="115"/>
    </location>
</feature>
<protein>
    <recommendedName>
        <fullName evidence="13">Threonine/serine exporter-like N-terminal domain-containing protein</fullName>
    </recommendedName>
</protein>
<dbReference type="OrthoDB" id="413008at2759"/>
<dbReference type="Pfam" id="PF06738">
    <property type="entry name" value="ThrE"/>
    <property type="match status" value="1"/>
</dbReference>